<feature type="domain" description="Sulfatase N-terminal" evidence="8">
    <location>
        <begin position="32"/>
        <end position="392"/>
    </location>
</feature>
<evidence type="ECO:0000256" key="4">
    <source>
        <dbReference type="ARBA" id="ARBA00022729"/>
    </source>
</evidence>
<dbReference type="InterPro" id="IPR036208">
    <property type="entry name" value="VHL_sf"/>
</dbReference>
<dbReference type="GO" id="GO:0004065">
    <property type="term" value="F:arylsulfatase activity"/>
    <property type="evidence" value="ECO:0007669"/>
    <property type="project" value="UniProtKB-EC"/>
</dbReference>
<dbReference type="InterPro" id="IPR024079">
    <property type="entry name" value="MetalloPept_cat_dom_sf"/>
</dbReference>
<keyword evidence="3" id="KW-0479">Metal-binding</keyword>
<feature type="chain" id="PRO_5023038103" evidence="7">
    <location>
        <begin position="29"/>
        <end position="1235"/>
    </location>
</feature>
<evidence type="ECO:0000256" key="7">
    <source>
        <dbReference type="SAM" id="SignalP"/>
    </source>
</evidence>
<dbReference type="PROSITE" id="PS00523">
    <property type="entry name" value="SULFATASE_1"/>
    <property type="match status" value="1"/>
</dbReference>
<dbReference type="PANTHER" id="PTHR45953">
    <property type="entry name" value="IDURONATE 2-SULFATASE"/>
    <property type="match status" value="1"/>
</dbReference>
<keyword evidence="6" id="KW-0106">Calcium</keyword>
<dbReference type="InterPro" id="IPR000917">
    <property type="entry name" value="Sulfatase_N"/>
</dbReference>
<proteinExistence type="inferred from homology"/>
<dbReference type="GO" id="GO:0046872">
    <property type="term" value="F:metal ion binding"/>
    <property type="evidence" value="ECO:0007669"/>
    <property type="project" value="UniProtKB-KW"/>
</dbReference>
<dbReference type="AlphaFoldDB" id="A0A5C6CYF5"/>
<evidence type="ECO:0000313" key="9">
    <source>
        <dbReference type="EMBL" id="TWU28026.1"/>
    </source>
</evidence>
<dbReference type="SUPFAM" id="SSF53649">
    <property type="entry name" value="Alkaline phosphatase-like"/>
    <property type="match status" value="2"/>
</dbReference>
<reference evidence="9 10" key="1">
    <citation type="submission" date="2019-02" db="EMBL/GenBank/DDBJ databases">
        <title>Deep-cultivation of Planctomycetes and their phenomic and genomic characterization uncovers novel biology.</title>
        <authorList>
            <person name="Wiegand S."/>
            <person name="Jogler M."/>
            <person name="Boedeker C."/>
            <person name="Pinto D."/>
            <person name="Vollmers J."/>
            <person name="Rivas-Marin E."/>
            <person name="Kohn T."/>
            <person name="Peeters S.H."/>
            <person name="Heuer A."/>
            <person name="Rast P."/>
            <person name="Oberbeckmann S."/>
            <person name="Bunk B."/>
            <person name="Jeske O."/>
            <person name="Meyerdierks A."/>
            <person name="Storesund J.E."/>
            <person name="Kallscheuer N."/>
            <person name="Luecker S."/>
            <person name="Lage O.M."/>
            <person name="Pohl T."/>
            <person name="Merkel B.J."/>
            <person name="Hornburger P."/>
            <person name="Mueller R.-W."/>
            <person name="Bruemmer F."/>
            <person name="Labrenz M."/>
            <person name="Spormann A.M."/>
            <person name="Op Den Camp H."/>
            <person name="Overmann J."/>
            <person name="Amann R."/>
            <person name="Jetten M.S.M."/>
            <person name="Mascher T."/>
            <person name="Medema M.H."/>
            <person name="Devos D.P."/>
            <person name="Kaster A.-K."/>
            <person name="Ovreas L."/>
            <person name="Rohde M."/>
            <person name="Galperin M.Y."/>
            <person name="Jogler C."/>
        </authorList>
    </citation>
    <scope>NUCLEOTIDE SEQUENCE [LARGE SCALE GENOMIC DNA]</scope>
    <source>
        <strain evidence="9 10">Poly41</strain>
    </source>
</reference>
<dbReference type="SUPFAM" id="SSF49468">
    <property type="entry name" value="VHL"/>
    <property type="match status" value="1"/>
</dbReference>
<keyword evidence="10" id="KW-1185">Reference proteome</keyword>
<dbReference type="CDD" id="cd16027">
    <property type="entry name" value="SGSH"/>
    <property type="match status" value="1"/>
</dbReference>
<dbReference type="GO" id="GO:0008237">
    <property type="term" value="F:metallopeptidase activity"/>
    <property type="evidence" value="ECO:0007669"/>
    <property type="project" value="InterPro"/>
</dbReference>
<dbReference type="GO" id="GO:0005737">
    <property type="term" value="C:cytoplasm"/>
    <property type="evidence" value="ECO:0007669"/>
    <property type="project" value="TreeGrafter"/>
</dbReference>
<comment type="similarity">
    <text evidence="2">Belongs to the sulfatase family.</text>
</comment>
<evidence type="ECO:0000256" key="3">
    <source>
        <dbReference type="ARBA" id="ARBA00022723"/>
    </source>
</evidence>
<protein>
    <submittedName>
        <fullName evidence="9">Arylsulfatase</fullName>
        <ecNumber evidence="9">3.1.6.1</ecNumber>
    </submittedName>
</protein>
<dbReference type="EC" id="3.1.6.1" evidence="9"/>
<evidence type="ECO:0000256" key="5">
    <source>
        <dbReference type="ARBA" id="ARBA00022801"/>
    </source>
</evidence>
<dbReference type="PANTHER" id="PTHR45953:SF1">
    <property type="entry name" value="IDURONATE 2-SULFATASE"/>
    <property type="match status" value="1"/>
</dbReference>
<evidence type="ECO:0000256" key="2">
    <source>
        <dbReference type="ARBA" id="ARBA00008779"/>
    </source>
</evidence>
<evidence type="ECO:0000256" key="1">
    <source>
        <dbReference type="ARBA" id="ARBA00001913"/>
    </source>
</evidence>
<keyword evidence="5 9" id="KW-0378">Hydrolase</keyword>
<evidence type="ECO:0000256" key="6">
    <source>
        <dbReference type="ARBA" id="ARBA00022837"/>
    </source>
</evidence>
<evidence type="ECO:0000259" key="8">
    <source>
        <dbReference type="Pfam" id="PF00884"/>
    </source>
</evidence>
<dbReference type="Pfam" id="PF00884">
    <property type="entry name" value="Sulfatase"/>
    <property type="match status" value="2"/>
</dbReference>
<dbReference type="Gene3D" id="2.60.40.780">
    <property type="entry name" value="von Hippel-Lindau disease tumour suppressor, beta domain"/>
    <property type="match status" value="1"/>
</dbReference>
<dbReference type="InterPro" id="IPR035874">
    <property type="entry name" value="IDS"/>
</dbReference>
<keyword evidence="4 7" id="KW-0732">Signal</keyword>
<comment type="caution">
    <text evidence="9">The sequence shown here is derived from an EMBL/GenBank/DDBJ whole genome shotgun (WGS) entry which is preliminary data.</text>
</comment>
<accession>A0A5C6CYF5</accession>
<dbReference type="InterPro" id="IPR037140">
    <property type="entry name" value="VHL_beta_dom_sf"/>
</dbReference>
<dbReference type="CDD" id="cd16030">
    <property type="entry name" value="iduronate-2-sulfatase"/>
    <property type="match status" value="1"/>
</dbReference>
<evidence type="ECO:0000313" key="10">
    <source>
        <dbReference type="Proteomes" id="UP000319143"/>
    </source>
</evidence>
<dbReference type="EMBL" id="SJPV01000031">
    <property type="protein sequence ID" value="TWU28026.1"/>
    <property type="molecule type" value="Genomic_DNA"/>
</dbReference>
<dbReference type="SUPFAM" id="SSF55486">
    <property type="entry name" value="Metalloproteases ('zincins'), catalytic domain"/>
    <property type="match status" value="1"/>
</dbReference>
<dbReference type="GO" id="GO:0004423">
    <property type="term" value="F:iduronate-2-sulfatase activity"/>
    <property type="evidence" value="ECO:0007669"/>
    <property type="project" value="InterPro"/>
</dbReference>
<dbReference type="InterPro" id="IPR024607">
    <property type="entry name" value="Sulfatase_CS"/>
</dbReference>
<feature type="signal peptide" evidence="7">
    <location>
        <begin position="1"/>
        <end position="28"/>
    </location>
</feature>
<gene>
    <name evidence="9" type="ORF">Poly41_69220</name>
</gene>
<comment type="cofactor">
    <cofactor evidence="1">
        <name>Ca(2+)</name>
        <dbReference type="ChEBI" id="CHEBI:29108"/>
    </cofactor>
</comment>
<dbReference type="InterPro" id="IPR017850">
    <property type="entry name" value="Alkaline_phosphatase_core_sf"/>
</dbReference>
<name>A0A5C6CYF5_9BACT</name>
<sequence precursor="true">MQSKRMKPARALALAMFAFVAAGSSLHASDKPNVLFIAIDDLRTELGCYGEEVIQSPSIDRLAESGVLFERAYCQLAVCNPSRVSIMTGLRPDSTRVWDLVTRFRETIPNAVTLPQHFRQHGYQTESYGKIFHNPWPDNQSWSRPHEWPKKSSLWSENATRKLAEYRVRSKSVGLPQDRIDRLRAQATEIVDTPDEEHIDGAIAKQAMEALERLAEQEEPFFLAAGFVRPHLPFVVPRKYWELYERNAIPLAENPFLPKDAPEFAMNTMYELRDYFDFNGTPSPDEGTLTEAQQRRLKHGYFASVSFIDALVGKLLTQLEQLGIADSTIVVLWSDHGWKLGEHNSWCKQTNHEIDARVPLIIRSPKAEANGQSCRALVELVDVYPTLCDLAGLPVPKPLEGQSMAPLLADPNQSLKQAAFSQFQRKHNGHLLMGYSMRTDRYRYIEWQDRETQKVVATELYDHKADPQENTNTAGLEENRERVAELRELMWATLPTPPKYEAPKAKRPQVVFRNSTDKPIDLFWIKPNGEDRPAGRIAPGESTTRGTTLGHRFRIHSPGGFTQVFEVTKQSQTFVINAQATAGQSAHRPNIVFCMADDWSWPHAGILGDPVVKTPNFDRVASEGVLFENAFVSTPSCTPSRLSILAGQHHWRLREGDSLGGSLREEYPVYTEMLQDAGYRIGRFGKGVWPSKHTFRNRDSFGEKYRSFDEFLKERKADEPFCYWHGGQDPHRPYELGIGVKSGMKLSEVRVPACLPDNETVRSDVADYLWEVQRFDGEVGQIISKLESIGELDNTIIVVSGDNGMPFPRCKATLYDQGTRVPLAIRWGEKTSGNRTISDFTNLCDLAPTFLHAAGIATPEQMTGRGLMPILESRDSGQIDPERTFALTGMERHVYSYPSRAIRTKDFLYIRNSNPQDWPTGEVEGQNPEYDFATMAWPKDEGAFSFNIDPSPAKQYLRLHRSQDEVKPFAQLSFGTHPEEELYDLSKDPDQLHNVANDPPYASAKQRLRKQLDAELIKSDDPRLAVDGYSTRTIEGCPVRISDRLMREQTDKTRKAIELLEQQLKTVVAVVPANALSRIRCVPIWLSPEYEGVKPTAEYHPNDGWLRKVGRHPELAECVELTNIDIFEKECRRMPMMLLHELAHAYHHQVLSFDHARIKAAYERAVASGSYDSVERNNGKTERAYGMNNHKEYFAESSEAFFGTNDFFPFNREQLKRHDPEMETLLGNLWASPNK</sequence>
<dbReference type="Gene3D" id="3.40.390.10">
    <property type="entry name" value="Collagenase (Catalytic Domain)"/>
    <property type="match status" value="1"/>
</dbReference>
<feature type="domain" description="Sulfatase N-terminal" evidence="8">
    <location>
        <begin position="589"/>
        <end position="856"/>
    </location>
</feature>
<dbReference type="Proteomes" id="UP000319143">
    <property type="component" value="Unassembled WGS sequence"/>
</dbReference>
<organism evidence="9 10">
    <name type="scientific">Novipirellula artificiosorum</name>
    <dbReference type="NCBI Taxonomy" id="2528016"/>
    <lineage>
        <taxon>Bacteria</taxon>
        <taxon>Pseudomonadati</taxon>
        <taxon>Planctomycetota</taxon>
        <taxon>Planctomycetia</taxon>
        <taxon>Pirellulales</taxon>
        <taxon>Pirellulaceae</taxon>
        <taxon>Novipirellula</taxon>
    </lineage>
</organism>
<dbReference type="Gene3D" id="3.40.720.10">
    <property type="entry name" value="Alkaline Phosphatase, subunit A"/>
    <property type="match status" value="2"/>
</dbReference>